<dbReference type="InterPro" id="IPR028896">
    <property type="entry name" value="GcvT/YgfZ/DmdA"/>
</dbReference>
<dbReference type="InterPro" id="IPR006222">
    <property type="entry name" value="GCVT_N"/>
</dbReference>
<dbReference type="PRINTS" id="PR00411">
    <property type="entry name" value="PNDRDTASEI"/>
</dbReference>
<gene>
    <name evidence="7" type="ORF">ACFOFO_18930</name>
</gene>
<dbReference type="PANTHER" id="PTHR43757">
    <property type="entry name" value="AMINOMETHYLTRANSFERASE"/>
    <property type="match status" value="1"/>
</dbReference>
<dbReference type="PIRSF" id="PIRSF037980">
    <property type="entry name" value="SoxA"/>
    <property type="match status" value="1"/>
</dbReference>
<dbReference type="NCBIfam" id="TIGR01372">
    <property type="entry name" value="soxA"/>
    <property type="match status" value="1"/>
</dbReference>
<evidence type="ECO:0000259" key="4">
    <source>
        <dbReference type="Pfam" id="PF07992"/>
    </source>
</evidence>
<proteinExistence type="inferred from homology"/>
<dbReference type="Pfam" id="PF13510">
    <property type="entry name" value="Fer2_4"/>
    <property type="match status" value="1"/>
</dbReference>
<comment type="caution">
    <text evidence="7">The sequence shown here is derived from an EMBL/GenBank/DDBJ whole genome shotgun (WGS) entry which is preliminary data.</text>
</comment>
<dbReference type="RefSeq" id="WP_390322457.1">
    <property type="nucleotide sequence ID" value="NZ_JBHRTP010000066.1"/>
</dbReference>
<evidence type="ECO:0000256" key="1">
    <source>
        <dbReference type="ARBA" id="ARBA00008609"/>
    </source>
</evidence>
<reference evidence="8" key="1">
    <citation type="journal article" date="2019" name="Int. J. Syst. Evol. Microbiol.">
        <title>The Global Catalogue of Microorganisms (GCM) 10K type strain sequencing project: providing services to taxonomists for standard genome sequencing and annotation.</title>
        <authorList>
            <consortium name="The Broad Institute Genomics Platform"/>
            <consortium name="The Broad Institute Genome Sequencing Center for Infectious Disease"/>
            <person name="Wu L."/>
            <person name="Ma J."/>
        </authorList>
    </citation>
    <scope>NUCLEOTIDE SEQUENCE [LARGE SCALE GENOMIC DNA]</scope>
    <source>
        <strain evidence="8">KCTC 42986</strain>
    </source>
</reference>
<organism evidence="7 8">
    <name type="scientific">Undibacterium arcticum</name>
    <dbReference type="NCBI Taxonomy" id="1762892"/>
    <lineage>
        <taxon>Bacteria</taxon>
        <taxon>Pseudomonadati</taxon>
        <taxon>Pseudomonadota</taxon>
        <taxon>Betaproteobacteria</taxon>
        <taxon>Burkholderiales</taxon>
        <taxon>Oxalobacteraceae</taxon>
        <taxon>Undibacterium</taxon>
    </lineage>
</organism>
<dbReference type="InterPro" id="IPR036188">
    <property type="entry name" value="FAD/NAD-bd_sf"/>
</dbReference>
<dbReference type="PRINTS" id="PR00368">
    <property type="entry name" value="FADPNR"/>
</dbReference>
<dbReference type="InterPro" id="IPR042204">
    <property type="entry name" value="2Fe-2S-bd_N"/>
</dbReference>
<dbReference type="InterPro" id="IPR041854">
    <property type="entry name" value="BFD-like_2Fe2S-bd_dom_sf"/>
</dbReference>
<dbReference type="EMBL" id="JBHRTP010000066">
    <property type="protein sequence ID" value="MFC3110010.1"/>
    <property type="molecule type" value="Genomic_DNA"/>
</dbReference>
<sequence length="1009" mass="108589">MNSHRVNRPNSRIKREQSLSFSFDGKSYQGYAGDTLASALLANGVRMIGRSFKYGRPRGIIGAGAEEPNALIQLEQGAGTVPNLKATQVEMYAGLQAFSTTGWPSLKVDVKSIMGRAARFMPAGFYYKTFMAPAKMWPLYEDLIRRAAGYGHAPEQPDPEHYDHLHHHVDVLVVGGGACGIWSALIAARAGLRVMLVDEQSEMGGWLLSDHESNVDGYSALTWLRSCVNELDGLPNVTRLPRTTAFALHDQNLVQAVELIQDHVSPAQRNPELPRQRLHKIRARHVVLASGAIERPLVFGNNDLPGVMTAAAGQTYLNRYEVRAGQRVLVLTSNDWAYGAARDLAQAGAAVTLADTRAEGGLAARAKAAKEAGVELLNGYGIASALGGRAVSGAQLVRLDGQQNRVVASGPNVRCDLLLSSGGLSPNVHLFCHNGSRPQWSEEKLAFVAPSDGRAGVACVGSVVGEFGLHAALAQTTRTVLALCTTLGKPTSVSAPRAVGINCAVDAAPARRIFRVPDGKAEGHGAKAFVDFQNDVAASDIHLAVRENYRSIELVKRYTGLGFGTDQGKLSNVNGFAITAEALGKPISEVGTTTYRPAYTPVAFGVLAGAMCGDTFDPSRYTAMQAAHSARGAKFEVVGQWMRPWYFPKAGEDLHAAVNRECVATRNGVGMLDASTLGKIDVRGPDAREFLNRVYANAWSQLAPGKCRYGLMLDENGMVMDDGVTACLDDQHFLMTTTTGGAARVMSWLERWLQTEWPELKVYLTSVTDHWATSALVGPKSRAVLARLCSDIDLSPEAFKFMDCRAGTVAGIPARVFRISFSGELAYEVNVDASYGHYMWEALMKAGAEFDITPYGTETMHVLRAEKGFIIVGQDTDGSVTPIDLGMSWAVSMKKPYSFLGKRSLARADTARSDRKQMVGLMTEDPHAVLTEGAQILESPHTGGQVQMLGHVTSSYHSAFLGHSVALAMVEGGAVKEGQTLYAWDGGKVTKAKIVSPVFVDPQGGRHNV</sequence>
<evidence type="ECO:0000256" key="2">
    <source>
        <dbReference type="ARBA" id="ARBA00023002"/>
    </source>
</evidence>
<evidence type="ECO:0000259" key="3">
    <source>
        <dbReference type="Pfam" id="PF01571"/>
    </source>
</evidence>
<dbReference type="Pfam" id="PF01571">
    <property type="entry name" value="GCV_T"/>
    <property type="match status" value="1"/>
</dbReference>
<dbReference type="Proteomes" id="UP001595530">
    <property type="component" value="Unassembled WGS sequence"/>
</dbReference>
<name>A0ABV7F8U9_9BURK</name>
<comment type="similarity">
    <text evidence="1">Belongs to the GcvT family.</text>
</comment>
<dbReference type="SUPFAM" id="SSF51905">
    <property type="entry name" value="FAD/NAD(P)-binding domain"/>
    <property type="match status" value="1"/>
</dbReference>
<dbReference type="Gene3D" id="1.10.10.1100">
    <property type="entry name" value="BFD-like [2Fe-2S]-binding domain"/>
    <property type="match status" value="1"/>
</dbReference>
<dbReference type="Gene3D" id="3.30.1360.120">
    <property type="entry name" value="Probable tRNA modification gtpase trme, domain 1"/>
    <property type="match status" value="1"/>
</dbReference>
<dbReference type="Pfam" id="PF08669">
    <property type="entry name" value="GCV_T_C"/>
    <property type="match status" value="1"/>
</dbReference>
<dbReference type="InterPro" id="IPR006277">
    <property type="entry name" value="Sarcosine_oxidase_asu"/>
</dbReference>
<dbReference type="InterPro" id="IPR023753">
    <property type="entry name" value="FAD/NAD-binding_dom"/>
</dbReference>
<dbReference type="Gene3D" id="3.10.20.440">
    <property type="entry name" value="2Fe-2S iron-sulphur cluster binding domain, sarcosine oxidase, alpha subunit, N-terminal domain"/>
    <property type="match status" value="1"/>
</dbReference>
<evidence type="ECO:0000313" key="7">
    <source>
        <dbReference type="EMBL" id="MFC3110010.1"/>
    </source>
</evidence>
<dbReference type="Gene3D" id="3.50.50.60">
    <property type="entry name" value="FAD/NAD(P)-binding domain"/>
    <property type="match status" value="2"/>
</dbReference>
<evidence type="ECO:0000313" key="8">
    <source>
        <dbReference type="Proteomes" id="UP001595530"/>
    </source>
</evidence>
<feature type="domain" description="GCVT N-terminal" evidence="3">
    <location>
        <begin position="625"/>
        <end position="895"/>
    </location>
</feature>
<dbReference type="InterPro" id="IPR013977">
    <property type="entry name" value="GcvT_C"/>
</dbReference>
<dbReference type="SUPFAM" id="SSF101790">
    <property type="entry name" value="Aminomethyltransferase beta-barrel domain"/>
    <property type="match status" value="1"/>
</dbReference>
<protein>
    <submittedName>
        <fullName evidence="7">Sarcosine oxidase subunit alpha family protein</fullName>
    </submittedName>
</protein>
<keyword evidence="2" id="KW-0560">Oxidoreductase</keyword>
<evidence type="ECO:0000259" key="5">
    <source>
        <dbReference type="Pfam" id="PF08669"/>
    </source>
</evidence>
<dbReference type="Pfam" id="PF17806">
    <property type="entry name" value="SO_alpha_A3"/>
    <property type="match status" value="1"/>
</dbReference>
<dbReference type="Pfam" id="PF07992">
    <property type="entry name" value="Pyr_redox_2"/>
    <property type="match status" value="1"/>
</dbReference>
<accession>A0ABV7F8U9</accession>
<evidence type="ECO:0000259" key="6">
    <source>
        <dbReference type="Pfam" id="PF17806"/>
    </source>
</evidence>
<feature type="domain" description="SoxA A3" evidence="6">
    <location>
        <begin position="527"/>
        <end position="609"/>
    </location>
</feature>
<keyword evidence="8" id="KW-1185">Reference proteome</keyword>
<feature type="domain" description="FAD/NAD(P)-binding" evidence="4">
    <location>
        <begin position="170"/>
        <end position="431"/>
    </location>
</feature>
<dbReference type="InterPro" id="IPR029043">
    <property type="entry name" value="GcvT/YgfZ_C"/>
</dbReference>
<feature type="domain" description="Aminomethyltransferase C-terminal" evidence="5">
    <location>
        <begin position="916"/>
        <end position="1001"/>
    </location>
</feature>
<dbReference type="InterPro" id="IPR041117">
    <property type="entry name" value="SoxA_A3"/>
</dbReference>
<dbReference type="InterPro" id="IPR027266">
    <property type="entry name" value="TrmE/GcvT-like"/>
</dbReference>
<dbReference type="PANTHER" id="PTHR43757:SF2">
    <property type="entry name" value="AMINOMETHYLTRANSFERASE, MITOCHONDRIAL"/>
    <property type="match status" value="1"/>
</dbReference>
<dbReference type="SUPFAM" id="SSF103025">
    <property type="entry name" value="Folate-binding domain"/>
    <property type="match status" value="1"/>
</dbReference>